<evidence type="ECO:0000313" key="1">
    <source>
        <dbReference type="EMBL" id="MBS4884417.1"/>
    </source>
</evidence>
<sequence>MCNRCNNGSNFFYNGNNWNGWENWNHWNTRGCGCGCSANDPFGEVERIARQARRRRNCENRAACEFVRNMRNCQQHHWGSWNGGCDC</sequence>
<comment type="caution">
    <text evidence="2">The sequence shown here is derived from an EMBL/GenBank/DDBJ whole genome shotgun (WGS) entry which is preliminary data.</text>
</comment>
<name>A0A415PCU6_9FIRM</name>
<proteinExistence type="predicted"/>
<dbReference type="Proteomes" id="UP000753219">
    <property type="component" value="Unassembled WGS sequence"/>
</dbReference>
<evidence type="ECO:0000313" key="3">
    <source>
        <dbReference type="Proteomes" id="UP000284868"/>
    </source>
</evidence>
<dbReference type="Proteomes" id="UP000284868">
    <property type="component" value="Unassembled WGS sequence"/>
</dbReference>
<accession>A0A415PCU6</accession>
<gene>
    <name evidence="2" type="ORF">DWZ83_06125</name>
    <name evidence="1" type="ORF">KHZ85_06590</name>
</gene>
<dbReference type="EMBL" id="QRPK01000026">
    <property type="protein sequence ID" value="RHM10562.1"/>
    <property type="molecule type" value="Genomic_DNA"/>
</dbReference>
<dbReference type="RefSeq" id="WP_004797774.1">
    <property type="nucleotide sequence ID" value="NZ_CABKNA010000012.1"/>
</dbReference>
<dbReference type="EMBL" id="JAGZMZ010000014">
    <property type="protein sequence ID" value="MBS4884417.1"/>
    <property type="molecule type" value="Genomic_DNA"/>
</dbReference>
<reference evidence="1" key="2">
    <citation type="submission" date="2021-02" db="EMBL/GenBank/DDBJ databases">
        <title>Infant gut strain persistence is associated with maternal origin, phylogeny, and functional potential including surface adhesion and iron acquisition.</title>
        <authorList>
            <person name="Lou Y.C."/>
        </authorList>
    </citation>
    <scope>NUCLEOTIDE SEQUENCE</scope>
    <source>
        <strain evidence="1">L3_108_103G1_dasL3_108_103G1_concoct_2</strain>
    </source>
</reference>
<keyword evidence="3" id="KW-1185">Reference proteome</keyword>
<dbReference type="GeneID" id="92792600"/>
<organism evidence="2 3">
    <name type="scientific">Amedibacillus dolichus</name>
    <dbReference type="NCBI Taxonomy" id="31971"/>
    <lineage>
        <taxon>Bacteria</taxon>
        <taxon>Bacillati</taxon>
        <taxon>Bacillota</taxon>
        <taxon>Erysipelotrichia</taxon>
        <taxon>Erysipelotrichales</taxon>
        <taxon>Erysipelotrichaceae</taxon>
        <taxon>Amedibacillus</taxon>
    </lineage>
</organism>
<dbReference type="AlphaFoldDB" id="A0A415PCU6"/>
<reference evidence="2 3" key="1">
    <citation type="submission" date="2018-08" db="EMBL/GenBank/DDBJ databases">
        <title>A genome reference for cultivated species of the human gut microbiota.</title>
        <authorList>
            <person name="Zou Y."/>
            <person name="Xue W."/>
            <person name="Luo G."/>
        </authorList>
    </citation>
    <scope>NUCLEOTIDE SEQUENCE [LARGE SCALE GENOMIC DNA]</scope>
    <source>
        <strain evidence="2 3">AF35-6BH</strain>
    </source>
</reference>
<protein>
    <submittedName>
        <fullName evidence="2">Uncharacterized protein</fullName>
    </submittedName>
</protein>
<evidence type="ECO:0000313" key="2">
    <source>
        <dbReference type="EMBL" id="RHM10562.1"/>
    </source>
</evidence>